<accession>A0A8C7A4C0</accession>
<dbReference type="GeneTree" id="ENSGT00390000008831"/>
<evidence type="ECO:0000259" key="6">
    <source>
        <dbReference type="Pfam" id="PF07686"/>
    </source>
</evidence>
<evidence type="ECO:0000256" key="4">
    <source>
        <dbReference type="ARBA" id="ARBA00023136"/>
    </source>
</evidence>
<dbReference type="GO" id="GO:0071944">
    <property type="term" value="C:cell periphery"/>
    <property type="evidence" value="ECO:0007669"/>
    <property type="project" value="UniProtKB-ARBA"/>
</dbReference>
<evidence type="ECO:0000256" key="1">
    <source>
        <dbReference type="ARBA" id="ARBA00004167"/>
    </source>
</evidence>
<reference evidence="7" key="1">
    <citation type="submission" date="2025-08" db="UniProtKB">
        <authorList>
            <consortium name="Ensembl"/>
        </authorList>
    </citation>
    <scope>IDENTIFICATION</scope>
</reference>
<keyword evidence="8" id="KW-1185">Reference proteome</keyword>
<dbReference type="Ensembl" id="ENSNVIT00000001023.1">
    <property type="protein sequence ID" value="ENSNVIP00000000868.1"/>
    <property type="gene ID" value="ENSNVIG00000000757.1"/>
</dbReference>
<keyword evidence="3" id="KW-1133">Transmembrane helix</keyword>
<keyword evidence="2" id="KW-0812">Transmembrane</keyword>
<comment type="subcellular location">
    <subcellularLocation>
        <location evidence="1">Membrane</location>
        <topology evidence="1">Single-pass membrane protein</topology>
    </subcellularLocation>
</comment>
<evidence type="ECO:0000256" key="2">
    <source>
        <dbReference type="ARBA" id="ARBA00022692"/>
    </source>
</evidence>
<dbReference type="InterPro" id="IPR036179">
    <property type="entry name" value="Ig-like_dom_sf"/>
</dbReference>
<protein>
    <recommendedName>
        <fullName evidence="6">Immunoglobulin V-set domain-containing protein</fullName>
    </recommendedName>
</protein>
<dbReference type="PANTHER" id="PTHR15549">
    <property type="entry name" value="PAIRED IMMUNOGLOBULIN-LIKE TYPE 2 RECEPTOR"/>
    <property type="match status" value="1"/>
</dbReference>
<dbReference type="Proteomes" id="UP000694425">
    <property type="component" value="Unplaced"/>
</dbReference>
<dbReference type="InterPro" id="IPR051694">
    <property type="entry name" value="Immunoregulatory_rcpt-like"/>
</dbReference>
<evidence type="ECO:0000256" key="5">
    <source>
        <dbReference type="SAM" id="MobiDB-lite"/>
    </source>
</evidence>
<evidence type="ECO:0000313" key="7">
    <source>
        <dbReference type="Ensembl" id="ENSNVIP00000000868.1"/>
    </source>
</evidence>
<dbReference type="Gene3D" id="2.60.40.10">
    <property type="entry name" value="Immunoglobulins"/>
    <property type="match status" value="1"/>
</dbReference>
<evidence type="ECO:0000313" key="8">
    <source>
        <dbReference type="Proteomes" id="UP000694425"/>
    </source>
</evidence>
<dbReference type="SUPFAM" id="SSF48726">
    <property type="entry name" value="Immunoglobulin"/>
    <property type="match status" value="1"/>
</dbReference>
<dbReference type="InterPro" id="IPR013106">
    <property type="entry name" value="Ig_V-set"/>
</dbReference>
<dbReference type="InterPro" id="IPR013783">
    <property type="entry name" value="Ig-like_fold"/>
</dbReference>
<sequence>ARNSITISGGSESLHLALLLALGGKQKQGECVTNTNYGIKQPDRLSAPQGGSVRIPFSFYQEWELAKDPRVSVALRRTHFHGESIYNSTRRFIHKDYKNRISLELSEGQRSGSLQISNLQEKDGNMYFCRIQVETSRCGKKVWQAINGTKLTITPDQLDRFTSEAHTKTFPHPSPQNLGLLPYMVTDVTQLSQKRRQCGHRAETQGCSLEAGRSREQSLP</sequence>
<organism evidence="7 8">
    <name type="scientific">Neovison vison</name>
    <name type="common">American mink</name>
    <name type="synonym">Mustela vison</name>
    <dbReference type="NCBI Taxonomy" id="452646"/>
    <lineage>
        <taxon>Eukaryota</taxon>
        <taxon>Metazoa</taxon>
        <taxon>Chordata</taxon>
        <taxon>Craniata</taxon>
        <taxon>Vertebrata</taxon>
        <taxon>Euteleostomi</taxon>
        <taxon>Mammalia</taxon>
        <taxon>Eutheria</taxon>
        <taxon>Laurasiatheria</taxon>
        <taxon>Carnivora</taxon>
        <taxon>Caniformia</taxon>
        <taxon>Musteloidea</taxon>
        <taxon>Mustelidae</taxon>
        <taxon>Mustelinae</taxon>
        <taxon>Neogale</taxon>
    </lineage>
</organism>
<dbReference type="AlphaFoldDB" id="A0A8C7A4C0"/>
<dbReference type="GO" id="GO:0042288">
    <property type="term" value="F:MHC class I protein binding"/>
    <property type="evidence" value="ECO:0007669"/>
    <property type="project" value="TreeGrafter"/>
</dbReference>
<keyword evidence="4" id="KW-0472">Membrane</keyword>
<dbReference type="Pfam" id="PF07686">
    <property type="entry name" value="V-set"/>
    <property type="match status" value="1"/>
</dbReference>
<feature type="region of interest" description="Disordered" evidence="5">
    <location>
        <begin position="197"/>
        <end position="220"/>
    </location>
</feature>
<reference evidence="7" key="2">
    <citation type="submission" date="2025-09" db="UniProtKB">
        <authorList>
            <consortium name="Ensembl"/>
        </authorList>
    </citation>
    <scope>IDENTIFICATION</scope>
</reference>
<dbReference type="GO" id="GO:0016020">
    <property type="term" value="C:membrane"/>
    <property type="evidence" value="ECO:0007669"/>
    <property type="project" value="UniProtKB-SubCell"/>
</dbReference>
<dbReference type="PANTHER" id="PTHR15549:SF26">
    <property type="entry name" value="AXIAL BUDDING PATTERN PROTEIN 2-RELATED"/>
    <property type="match status" value="1"/>
</dbReference>
<name>A0A8C7A4C0_NEOVI</name>
<feature type="domain" description="Immunoglobulin V-set" evidence="6">
    <location>
        <begin position="41"/>
        <end position="152"/>
    </location>
</feature>
<evidence type="ECO:0000256" key="3">
    <source>
        <dbReference type="ARBA" id="ARBA00022989"/>
    </source>
</evidence>
<proteinExistence type="predicted"/>